<sequence>MNHLTFIGLDWLFGVLVRSGIEILRTNNENGKVYVRNSLRKHERMDRRREEKLARPFRVGVTSRIWAHRTCQRFQSAIQLAEKMKIFNWVHRRFHHNSLHASTFPAHKDEIAQNVKTVDSISDGTNALLQHLALVDVLDGWKDGILTIGTLGFDPLKPFNQQKECMITDTGEEDDEEEEEQQDYSVNDEDEVEDESEVNPLVLTSFRNKFEDIGLNPDAENLPKPDMILAADGISLADNIENDQRKKKGERTTLADLFSADSDVKRKHDPSEVLKVDSCKKPALRAKNGLSFAKKLIPRVGDDARPIKKLNQLMRRMLKRKIHPEFEVKIQKTDGQIKPSSVGLPTGDDHGAHELVSLLQI</sequence>
<dbReference type="AlphaFoldDB" id="A0AAP0WZC0"/>
<comment type="caution">
    <text evidence="6">The sequence shown here is derived from an EMBL/GenBank/DDBJ whole genome shotgun (WGS) entry which is preliminary data.</text>
</comment>
<evidence type="ECO:0000256" key="2">
    <source>
        <dbReference type="ARBA" id="ARBA00025796"/>
    </source>
</evidence>
<proteinExistence type="inferred from homology"/>
<reference evidence="6 7" key="1">
    <citation type="journal article" date="2024" name="Plant J.">
        <title>Genome sequences and population genomics reveal climatic adaptation and genomic divergence between two closely related sweetgum species.</title>
        <authorList>
            <person name="Xu W.Q."/>
            <person name="Ren C.Q."/>
            <person name="Zhang X.Y."/>
            <person name="Comes H.P."/>
            <person name="Liu X.H."/>
            <person name="Li Y.G."/>
            <person name="Kettle C.J."/>
            <person name="Jalonen R."/>
            <person name="Gaisberger H."/>
            <person name="Ma Y.Z."/>
            <person name="Qiu Y.X."/>
        </authorList>
    </citation>
    <scope>NUCLEOTIDE SEQUENCE [LARGE SCALE GENOMIC DNA]</scope>
    <source>
        <strain evidence="6">Hangzhou</strain>
    </source>
</reference>
<feature type="signal peptide" evidence="5">
    <location>
        <begin position="1"/>
        <end position="20"/>
    </location>
</feature>
<dbReference type="Proteomes" id="UP001415857">
    <property type="component" value="Unassembled WGS sequence"/>
</dbReference>
<accession>A0AAP0WZC0</accession>
<comment type="similarity">
    <text evidence="2">Belongs to the TAC family.</text>
</comment>
<keyword evidence="7" id="KW-1185">Reference proteome</keyword>
<dbReference type="PANTHER" id="PTHR38366:SF1">
    <property type="entry name" value="PROTEIN TILLER ANGLE CONTROL 1"/>
    <property type="match status" value="1"/>
</dbReference>
<organism evidence="6 7">
    <name type="scientific">Liquidambar formosana</name>
    <name type="common">Formosan gum</name>
    <dbReference type="NCBI Taxonomy" id="63359"/>
    <lineage>
        <taxon>Eukaryota</taxon>
        <taxon>Viridiplantae</taxon>
        <taxon>Streptophyta</taxon>
        <taxon>Embryophyta</taxon>
        <taxon>Tracheophyta</taxon>
        <taxon>Spermatophyta</taxon>
        <taxon>Magnoliopsida</taxon>
        <taxon>eudicotyledons</taxon>
        <taxon>Gunneridae</taxon>
        <taxon>Pentapetalae</taxon>
        <taxon>Saxifragales</taxon>
        <taxon>Altingiaceae</taxon>
        <taxon>Liquidambar</taxon>
    </lineage>
</organism>
<dbReference type="PANTHER" id="PTHR38366">
    <property type="entry name" value="NAD-DEPENDENT PROTEIN DEACETYLASE HST1-LIKE PROTEIN"/>
    <property type="match status" value="1"/>
</dbReference>
<feature type="compositionally biased region" description="Acidic residues" evidence="4">
    <location>
        <begin position="170"/>
        <end position="197"/>
    </location>
</feature>
<dbReference type="InterPro" id="IPR044989">
    <property type="entry name" value="TAC1"/>
</dbReference>
<evidence type="ECO:0000313" key="6">
    <source>
        <dbReference type="EMBL" id="KAK9280450.1"/>
    </source>
</evidence>
<evidence type="ECO:0000256" key="1">
    <source>
        <dbReference type="ARBA" id="ARBA00022604"/>
    </source>
</evidence>
<protein>
    <recommendedName>
        <fullName evidence="3">Protein TILLER ANGLE CONTROL 1</fullName>
    </recommendedName>
</protein>
<name>A0AAP0WZC0_LIQFO</name>
<evidence type="ECO:0000256" key="3">
    <source>
        <dbReference type="ARBA" id="ARBA00026138"/>
    </source>
</evidence>
<keyword evidence="5" id="KW-0732">Signal</keyword>
<feature type="region of interest" description="Disordered" evidence="4">
    <location>
        <begin position="169"/>
        <end position="197"/>
    </location>
</feature>
<dbReference type="EMBL" id="JBBPBK010000008">
    <property type="protein sequence ID" value="KAK9280450.1"/>
    <property type="molecule type" value="Genomic_DNA"/>
</dbReference>
<evidence type="ECO:0000256" key="4">
    <source>
        <dbReference type="SAM" id="MobiDB-lite"/>
    </source>
</evidence>
<keyword evidence="1" id="KW-0341">Growth regulation</keyword>
<gene>
    <name evidence="6" type="ORF">L1049_014141</name>
</gene>
<feature type="chain" id="PRO_5043033576" description="Protein TILLER ANGLE CONTROL 1" evidence="5">
    <location>
        <begin position="21"/>
        <end position="361"/>
    </location>
</feature>
<evidence type="ECO:0000313" key="7">
    <source>
        <dbReference type="Proteomes" id="UP001415857"/>
    </source>
</evidence>
<evidence type="ECO:0000256" key="5">
    <source>
        <dbReference type="SAM" id="SignalP"/>
    </source>
</evidence>
<dbReference type="GO" id="GO:0001763">
    <property type="term" value="P:morphogenesis of a branching structure"/>
    <property type="evidence" value="ECO:0007669"/>
    <property type="project" value="InterPro"/>
</dbReference>